<gene>
    <name evidence="2" type="ORF">AVDCRST_MAG40-2167</name>
</gene>
<feature type="compositionally biased region" description="Basic and acidic residues" evidence="1">
    <location>
        <begin position="147"/>
        <end position="177"/>
    </location>
</feature>
<feature type="non-terminal residue" evidence="2">
    <location>
        <position position="222"/>
    </location>
</feature>
<evidence type="ECO:0000313" key="2">
    <source>
        <dbReference type="EMBL" id="CAA9335998.1"/>
    </source>
</evidence>
<sequence length="222" mass="24649">EWAGERARGPAGPHAPHARGRRPRAHARRRSRGAQRSAWYPRGGRGGRRARGRRSVWGAPAGRGPPRPPDARARRRERGRADPRELPRGAARHPDHVRRRRRRGARAPGRRQGVSPQGRAALRATRLRPRSRSGTELGLAGGRRQARGADDARGPDATRDGRAAGARRWKEQQGDRRGARRRRRHGESACGARVREAGRLQPHRGARPRACPWTRPPTGASV</sequence>
<accession>A0A6J4LKY3</accession>
<reference evidence="2" key="1">
    <citation type="submission" date="2020-02" db="EMBL/GenBank/DDBJ databases">
        <authorList>
            <person name="Meier V. D."/>
        </authorList>
    </citation>
    <scope>NUCLEOTIDE SEQUENCE</scope>
    <source>
        <strain evidence="2">AVDCRST_MAG40</strain>
    </source>
</reference>
<name>A0A6J4LKY3_9BACT</name>
<feature type="compositionally biased region" description="Basic residues" evidence="1">
    <location>
        <begin position="45"/>
        <end position="54"/>
    </location>
</feature>
<evidence type="ECO:0000256" key="1">
    <source>
        <dbReference type="SAM" id="MobiDB-lite"/>
    </source>
</evidence>
<organism evidence="2">
    <name type="scientific">uncultured Gemmatimonadaceae bacterium</name>
    <dbReference type="NCBI Taxonomy" id="246130"/>
    <lineage>
        <taxon>Bacteria</taxon>
        <taxon>Pseudomonadati</taxon>
        <taxon>Gemmatimonadota</taxon>
        <taxon>Gemmatimonadia</taxon>
        <taxon>Gemmatimonadales</taxon>
        <taxon>Gemmatimonadaceae</taxon>
        <taxon>environmental samples</taxon>
    </lineage>
</organism>
<feature type="compositionally biased region" description="Basic residues" evidence="1">
    <location>
        <begin position="16"/>
        <end position="33"/>
    </location>
</feature>
<feature type="non-terminal residue" evidence="2">
    <location>
        <position position="1"/>
    </location>
</feature>
<proteinExistence type="predicted"/>
<protein>
    <submittedName>
        <fullName evidence="2">Two-component transcriptional response regulator, LuxR family</fullName>
    </submittedName>
</protein>
<dbReference type="EMBL" id="CADCTX010000638">
    <property type="protein sequence ID" value="CAA9335998.1"/>
    <property type="molecule type" value="Genomic_DNA"/>
</dbReference>
<dbReference type="AlphaFoldDB" id="A0A6J4LKY3"/>
<feature type="region of interest" description="Disordered" evidence="1">
    <location>
        <begin position="1"/>
        <end position="222"/>
    </location>
</feature>
<feature type="compositionally biased region" description="Basic residues" evidence="1">
    <location>
        <begin position="95"/>
        <end position="109"/>
    </location>
</feature>